<dbReference type="InterPro" id="IPR001714">
    <property type="entry name" value="Pept_M24_MAP"/>
</dbReference>
<dbReference type="Gene3D" id="3.40.350.10">
    <property type="entry name" value="Creatinase/prolidase N-terminal domain"/>
    <property type="match status" value="1"/>
</dbReference>
<reference evidence="7 8" key="1">
    <citation type="journal article" date="2015" name="Stand. Genomic Sci.">
        <title>Genomic Encyclopedia of Bacterial and Archaeal Type Strains, Phase III: the genomes of soil and plant-associated and newly described type strains.</title>
        <authorList>
            <person name="Whitman W.B."/>
            <person name="Woyke T."/>
            <person name="Klenk H.P."/>
            <person name="Zhou Y."/>
            <person name="Lilburn T.G."/>
            <person name="Beck B.J."/>
            <person name="De Vos P."/>
            <person name="Vandamme P."/>
            <person name="Eisen J.A."/>
            <person name="Garrity G."/>
            <person name="Hugenholtz P."/>
            <person name="Kyrpides N.C."/>
        </authorList>
    </citation>
    <scope>NUCLEOTIDE SEQUENCE [LARGE SCALE GENOMIC DNA]</scope>
    <source>
        <strain evidence="7 8">CGMCC 1.10821</strain>
    </source>
</reference>
<organism evidence="7 8">
    <name type="scientific">Luteimonas cucumeris</name>
    <dbReference type="NCBI Taxonomy" id="985012"/>
    <lineage>
        <taxon>Bacteria</taxon>
        <taxon>Pseudomonadati</taxon>
        <taxon>Pseudomonadota</taxon>
        <taxon>Gammaproteobacteria</taxon>
        <taxon>Lysobacterales</taxon>
        <taxon>Lysobacteraceae</taxon>
        <taxon>Luteimonas</taxon>
    </lineage>
</organism>
<evidence type="ECO:0000256" key="3">
    <source>
        <dbReference type="ARBA" id="ARBA00022801"/>
    </source>
</evidence>
<keyword evidence="2" id="KW-0479">Metal-binding</keyword>
<evidence type="ECO:0000313" key="7">
    <source>
        <dbReference type="EMBL" id="TWI04986.1"/>
    </source>
</evidence>
<dbReference type="PANTHER" id="PTHR46112">
    <property type="entry name" value="AMINOPEPTIDASE"/>
    <property type="match status" value="1"/>
</dbReference>
<name>A0A562LBP2_9GAMM</name>
<dbReference type="PANTHER" id="PTHR46112:SF3">
    <property type="entry name" value="AMINOPEPTIDASE YPDF"/>
    <property type="match status" value="1"/>
</dbReference>
<dbReference type="SUPFAM" id="SSF55920">
    <property type="entry name" value="Creatinase/aminopeptidase"/>
    <property type="match status" value="1"/>
</dbReference>
<dbReference type="InterPro" id="IPR036005">
    <property type="entry name" value="Creatinase/aminopeptidase-like"/>
</dbReference>
<dbReference type="SUPFAM" id="SSF53092">
    <property type="entry name" value="Creatinase/prolidase N-terminal domain"/>
    <property type="match status" value="1"/>
</dbReference>
<accession>A0A562LBP2</accession>
<dbReference type="InterPro" id="IPR000994">
    <property type="entry name" value="Pept_M24"/>
</dbReference>
<dbReference type="Pfam" id="PF01321">
    <property type="entry name" value="Creatinase_N"/>
    <property type="match status" value="1"/>
</dbReference>
<dbReference type="GO" id="GO:0008235">
    <property type="term" value="F:metalloexopeptidase activity"/>
    <property type="evidence" value="ECO:0007669"/>
    <property type="project" value="UniProtKB-ARBA"/>
</dbReference>
<dbReference type="Pfam" id="PF00557">
    <property type="entry name" value="Peptidase_M24"/>
    <property type="match status" value="1"/>
</dbReference>
<feature type="domain" description="Peptidase M24" evidence="5">
    <location>
        <begin position="175"/>
        <end position="382"/>
    </location>
</feature>
<evidence type="ECO:0000259" key="5">
    <source>
        <dbReference type="Pfam" id="PF00557"/>
    </source>
</evidence>
<comment type="caution">
    <text evidence="7">The sequence shown here is derived from an EMBL/GenBank/DDBJ whole genome shotgun (WGS) entry which is preliminary data.</text>
</comment>
<dbReference type="Proteomes" id="UP000315167">
    <property type="component" value="Unassembled WGS sequence"/>
</dbReference>
<dbReference type="InterPro" id="IPR050659">
    <property type="entry name" value="Peptidase_M24B"/>
</dbReference>
<dbReference type="AlphaFoldDB" id="A0A562LBP2"/>
<evidence type="ECO:0000256" key="2">
    <source>
        <dbReference type="ARBA" id="ARBA00022723"/>
    </source>
</evidence>
<dbReference type="PROSITE" id="PS00491">
    <property type="entry name" value="PROLINE_PEPTIDASE"/>
    <property type="match status" value="1"/>
</dbReference>
<evidence type="ECO:0000256" key="1">
    <source>
        <dbReference type="ARBA" id="ARBA00022670"/>
    </source>
</evidence>
<proteinExistence type="predicted"/>
<dbReference type="InterPro" id="IPR001131">
    <property type="entry name" value="Peptidase_M24B_aminopep-P_CS"/>
</dbReference>
<dbReference type="Gene3D" id="3.90.230.10">
    <property type="entry name" value="Creatinase/methionine aminopeptidase superfamily"/>
    <property type="match status" value="1"/>
</dbReference>
<dbReference type="InterPro" id="IPR000587">
    <property type="entry name" value="Creatinase_N"/>
</dbReference>
<sequence length="400" mass="43154">MSHGIGGSTAERELSALAYWPNPASRIQPEERASRLQRARGLMAALGVDALVVNAGANLRYFTGLPWAASERLVAMVLTHGGMPVLVCPEFERGSLLAGIGIDVEIHTWQEHENPHRLVVDILRERNARRIALDPQAPFFVAEGMRRALATDVLVEAAPITDGCRMHKSPAELALIQQAMDMTLEAHRRAASILSPGITTTQVQRFIDEAHRALGADAGSTFCAVQFGEATSYPHGVPGEQRLAQGDVVLIDTGCQVDGYHSDITRTYVFGKPAIAQADAWKLEREAQQAAFDAVRPGVPCEAIDAAARTVLERAGYGPDYQLPGLPHRTGHGIGLSIHEPAYLVRGDKTPLAPGMCFSNEPMIVVPGKFGIRLEDHFHVTDRGAAWFSAPATSLTAPFG</sequence>
<evidence type="ECO:0000313" key="8">
    <source>
        <dbReference type="Proteomes" id="UP000315167"/>
    </source>
</evidence>
<dbReference type="RefSeq" id="WP_144898629.1">
    <property type="nucleotide sequence ID" value="NZ_VLKN01000002.1"/>
</dbReference>
<feature type="domain" description="Creatinase N-terminal" evidence="6">
    <location>
        <begin position="35"/>
        <end position="166"/>
    </location>
</feature>
<dbReference type="PRINTS" id="PR00599">
    <property type="entry name" value="MAPEPTIDASE"/>
</dbReference>
<keyword evidence="1" id="KW-0645">Protease</keyword>
<keyword evidence="8" id="KW-1185">Reference proteome</keyword>
<keyword evidence="4" id="KW-0482">Metalloprotease</keyword>
<dbReference type="GO" id="GO:0004177">
    <property type="term" value="F:aminopeptidase activity"/>
    <property type="evidence" value="ECO:0007669"/>
    <property type="project" value="UniProtKB-ARBA"/>
</dbReference>
<dbReference type="GO" id="GO:0046872">
    <property type="term" value="F:metal ion binding"/>
    <property type="evidence" value="ECO:0007669"/>
    <property type="project" value="UniProtKB-KW"/>
</dbReference>
<dbReference type="GO" id="GO:0006508">
    <property type="term" value="P:proteolysis"/>
    <property type="evidence" value="ECO:0007669"/>
    <property type="project" value="UniProtKB-KW"/>
</dbReference>
<gene>
    <name evidence="7" type="ORF">IP90_01128</name>
</gene>
<evidence type="ECO:0000256" key="4">
    <source>
        <dbReference type="ARBA" id="ARBA00023049"/>
    </source>
</evidence>
<dbReference type="EMBL" id="VLKN01000002">
    <property type="protein sequence ID" value="TWI04986.1"/>
    <property type="molecule type" value="Genomic_DNA"/>
</dbReference>
<evidence type="ECO:0000259" key="6">
    <source>
        <dbReference type="Pfam" id="PF01321"/>
    </source>
</evidence>
<dbReference type="OrthoDB" id="9761809at2"/>
<protein>
    <submittedName>
        <fullName evidence="7">Xaa-Pro dipeptidase</fullName>
    </submittedName>
</protein>
<dbReference type="InterPro" id="IPR029149">
    <property type="entry name" value="Creatin/AminoP/Spt16_N"/>
</dbReference>
<keyword evidence="3" id="KW-0378">Hydrolase</keyword>